<protein>
    <submittedName>
        <fullName evidence="1">Uncharacterized protein</fullName>
    </submittedName>
</protein>
<dbReference type="EMBL" id="HACG01042527">
    <property type="protein sequence ID" value="CEK89392.1"/>
    <property type="molecule type" value="Transcribed_RNA"/>
</dbReference>
<gene>
    <name evidence="1" type="primary">ORF170719</name>
</gene>
<sequence>MYRKYMIKKVEKYETCKIQYSDILSLSKTRRINCVHFVSQEYATIFLSNHVCTQCSSSITPSDDKSTPLIEHMFLIDRMRH</sequence>
<reference evidence="1" key="1">
    <citation type="submission" date="2014-12" db="EMBL/GenBank/DDBJ databases">
        <title>Insight into the proteome of Arion vulgaris.</title>
        <authorList>
            <person name="Aradska J."/>
            <person name="Bulat T."/>
            <person name="Smidak R."/>
            <person name="Sarate P."/>
            <person name="Gangsoo J."/>
            <person name="Sialana F."/>
            <person name="Bilban M."/>
            <person name="Lubec G."/>
        </authorList>
    </citation>
    <scope>NUCLEOTIDE SEQUENCE</scope>
    <source>
        <tissue evidence="1">Skin</tissue>
    </source>
</reference>
<proteinExistence type="predicted"/>
<accession>A0A0B7B914</accession>
<dbReference type="AlphaFoldDB" id="A0A0B7B914"/>
<evidence type="ECO:0000313" key="1">
    <source>
        <dbReference type="EMBL" id="CEK89392.1"/>
    </source>
</evidence>
<organism evidence="1">
    <name type="scientific">Arion vulgaris</name>
    <dbReference type="NCBI Taxonomy" id="1028688"/>
    <lineage>
        <taxon>Eukaryota</taxon>
        <taxon>Metazoa</taxon>
        <taxon>Spiralia</taxon>
        <taxon>Lophotrochozoa</taxon>
        <taxon>Mollusca</taxon>
        <taxon>Gastropoda</taxon>
        <taxon>Heterobranchia</taxon>
        <taxon>Euthyneura</taxon>
        <taxon>Panpulmonata</taxon>
        <taxon>Eupulmonata</taxon>
        <taxon>Stylommatophora</taxon>
        <taxon>Helicina</taxon>
        <taxon>Arionoidea</taxon>
        <taxon>Arionidae</taxon>
        <taxon>Arion</taxon>
    </lineage>
</organism>
<name>A0A0B7B914_9EUPU</name>